<dbReference type="GO" id="GO:0005886">
    <property type="term" value="C:plasma membrane"/>
    <property type="evidence" value="ECO:0007669"/>
    <property type="project" value="TreeGrafter"/>
</dbReference>
<gene>
    <name evidence="3" type="ORF">TSUD_223540</name>
</gene>
<sequence length="605" mass="67508">MGDGRIKLFGKDNTQVLLESNKPVYSKFLQVWDIDKKLLCDLYIVKEEITTFVITQHSLYMYIGVSSGDISVLKLDQDLHVEKMNYTIPLSASLGNSTEVFDDTVVTHILPQPAAETKRVLIIFRNGQIILWDIQESICISRTGGSVSQQLHNETKKVSCACWVCPFGSKVAVGYSNGELYIWSIPSLTTGNVSAFDYSSKNIPMFKFNLGYKSDKTCIISVKWIYAEGKASRLYVLGASQSMQYYSQMLKNYPQLISIETNHRDGINLSSSANFSGFSNIKNLYITGHRNGAITFWDASCPFFIPVLQLKQQSENDHYLSGVPLTELYFDINTPLLVSGDQSGMVRIFRFKPEPYAYNSFMSLTGSTKKGVDHVIQSVKLMKTIGAVTCMNIDHSSGHLAVGSDQGNVSVINMDGPSLLYQKHIASEISTGIISLQFITCSLYGFSKNILAVGTNDSSVLALDNETGNTLSTGTVHPKKPSKALFMQVLDGQYEPITKDSLDLREGNHIEDATTKKMYILLCSEKALYIYSFEHALQGIKKVLYKKKFSPSSCCWASTFYNASDIGLFLLFTSGKVELRWWFFLMSARKWIPTAAEQCSSCGDR</sequence>
<dbReference type="Gene3D" id="2.130.10.10">
    <property type="entry name" value="YVTN repeat-like/Quinoprotein amine dehydrogenase"/>
    <property type="match status" value="2"/>
</dbReference>
<protein>
    <recommendedName>
        <fullName evidence="5">Lethal giant larvae (Lgl)-like C-terminal domain-containing protein</fullName>
    </recommendedName>
</protein>
<evidence type="ECO:0008006" key="5">
    <source>
        <dbReference type="Google" id="ProtNLM"/>
    </source>
</evidence>
<dbReference type="PANTHER" id="PTHR10241">
    <property type="entry name" value="LETHAL 2 GIANT LARVAE PROTEIN"/>
    <property type="match status" value="1"/>
</dbReference>
<dbReference type="GO" id="GO:0006887">
    <property type="term" value="P:exocytosis"/>
    <property type="evidence" value="ECO:0007669"/>
    <property type="project" value="UniProtKB-KW"/>
</dbReference>
<reference evidence="4" key="1">
    <citation type="journal article" date="2017" name="Front. Plant Sci.">
        <title>Climate Clever Clovers: New Paradigm to Reduce the Environmental Footprint of Ruminants by Breeding Low Methanogenic Forages Utilizing Haplotype Variation.</title>
        <authorList>
            <person name="Kaur P."/>
            <person name="Appels R."/>
            <person name="Bayer P.E."/>
            <person name="Keeble-Gagnere G."/>
            <person name="Wang J."/>
            <person name="Hirakawa H."/>
            <person name="Shirasawa K."/>
            <person name="Vercoe P."/>
            <person name="Stefanova K."/>
            <person name="Durmic Z."/>
            <person name="Nichols P."/>
            <person name="Revell C."/>
            <person name="Isobe S.N."/>
            <person name="Edwards D."/>
            <person name="Erskine W."/>
        </authorList>
    </citation>
    <scope>NUCLEOTIDE SEQUENCE [LARGE SCALE GENOMIC DNA]</scope>
    <source>
        <strain evidence="4">cv. Daliak</strain>
    </source>
</reference>
<evidence type="ECO:0000313" key="4">
    <source>
        <dbReference type="Proteomes" id="UP000242715"/>
    </source>
</evidence>
<accession>A0A2Z6MDQ3</accession>
<dbReference type="PANTHER" id="PTHR10241:SF27">
    <property type="entry name" value="TRANSDUCIN_WD40 REPEAT-LIKE SUPERFAMILY PROTEIN"/>
    <property type="match status" value="1"/>
</dbReference>
<dbReference type="EMBL" id="DF973367">
    <property type="protein sequence ID" value="GAU28113.1"/>
    <property type="molecule type" value="Genomic_DNA"/>
</dbReference>
<dbReference type="GO" id="GO:0019905">
    <property type="term" value="F:syntaxin binding"/>
    <property type="evidence" value="ECO:0007669"/>
    <property type="project" value="TreeGrafter"/>
</dbReference>
<evidence type="ECO:0000256" key="2">
    <source>
        <dbReference type="ARBA" id="ARBA00022483"/>
    </source>
</evidence>
<comment type="similarity">
    <text evidence="1">Belongs to the WD repeat L(2)GL family.</text>
</comment>
<dbReference type="AlphaFoldDB" id="A0A2Z6MDQ3"/>
<evidence type="ECO:0000256" key="1">
    <source>
        <dbReference type="ARBA" id="ARBA00008070"/>
    </source>
</evidence>
<dbReference type="OrthoDB" id="19944at2759"/>
<keyword evidence="4" id="KW-1185">Reference proteome</keyword>
<dbReference type="Proteomes" id="UP000242715">
    <property type="component" value="Unassembled WGS sequence"/>
</dbReference>
<dbReference type="InterPro" id="IPR015943">
    <property type="entry name" value="WD40/YVTN_repeat-like_dom_sf"/>
</dbReference>
<dbReference type="GO" id="GO:0005096">
    <property type="term" value="F:GTPase activator activity"/>
    <property type="evidence" value="ECO:0007669"/>
    <property type="project" value="TreeGrafter"/>
</dbReference>
<evidence type="ECO:0000313" key="3">
    <source>
        <dbReference type="EMBL" id="GAU28113.1"/>
    </source>
</evidence>
<organism evidence="3 4">
    <name type="scientific">Trifolium subterraneum</name>
    <name type="common">Subterranean clover</name>
    <dbReference type="NCBI Taxonomy" id="3900"/>
    <lineage>
        <taxon>Eukaryota</taxon>
        <taxon>Viridiplantae</taxon>
        <taxon>Streptophyta</taxon>
        <taxon>Embryophyta</taxon>
        <taxon>Tracheophyta</taxon>
        <taxon>Spermatophyta</taxon>
        <taxon>Magnoliopsida</taxon>
        <taxon>eudicotyledons</taxon>
        <taxon>Gunneridae</taxon>
        <taxon>Pentapetalae</taxon>
        <taxon>rosids</taxon>
        <taxon>fabids</taxon>
        <taxon>Fabales</taxon>
        <taxon>Fabaceae</taxon>
        <taxon>Papilionoideae</taxon>
        <taxon>50 kb inversion clade</taxon>
        <taxon>NPAAA clade</taxon>
        <taxon>Hologalegina</taxon>
        <taxon>IRL clade</taxon>
        <taxon>Trifolieae</taxon>
        <taxon>Trifolium</taxon>
    </lineage>
</organism>
<dbReference type="InterPro" id="IPR036322">
    <property type="entry name" value="WD40_repeat_dom_sf"/>
</dbReference>
<dbReference type="GO" id="GO:0045159">
    <property type="term" value="F:myosin II binding"/>
    <property type="evidence" value="ECO:0007669"/>
    <property type="project" value="TreeGrafter"/>
</dbReference>
<name>A0A2Z6MDQ3_TRISU</name>
<keyword evidence="2" id="KW-0268">Exocytosis</keyword>
<dbReference type="SMART" id="SM00320">
    <property type="entry name" value="WD40"/>
    <property type="match status" value="4"/>
</dbReference>
<dbReference type="GO" id="GO:0005737">
    <property type="term" value="C:cytoplasm"/>
    <property type="evidence" value="ECO:0007669"/>
    <property type="project" value="TreeGrafter"/>
</dbReference>
<dbReference type="InterPro" id="IPR001680">
    <property type="entry name" value="WD40_rpt"/>
</dbReference>
<proteinExistence type="inferred from homology"/>
<dbReference type="SUPFAM" id="SSF50978">
    <property type="entry name" value="WD40 repeat-like"/>
    <property type="match status" value="2"/>
</dbReference>
<dbReference type="GO" id="GO:0006893">
    <property type="term" value="P:Golgi to plasma membrane transport"/>
    <property type="evidence" value="ECO:0007669"/>
    <property type="project" value="TreeGrafter"/>
</dbReference>